<dbReference type="InterPro" id="IPR002035">
    <property type="entry name" value="VWF_A"/>
</dbReference>
<evidence type="ECO:0000256" key="1">
    <source>
        <dbReference type="SAM" id="Phobius"/>
    </source>
</evidence>
<name>A0A2S5CS36_9GAMM</name>
<keyword evidence="1" id="KW-0472">Membrane</keyword>
<dbReference type="Proteomes" id="UP000237423">
    <property type="component" value="Unassembled WGS sequence"/>
</dbReference>
<dbReference type="AlphaFoldDB" id="A0A2S5CS36"/>
<sequence>MPAFYPHNTLLTDKPPMFSSKTYQDYRFFCLAFAVLAMLALWVRPTQDQARPVYNYTFIIDITRSMNATDYKIGDQPVSRLQYVQYSLRGLLAKLPCQSKIGLGLFTERRATLLFEPIEVCQGFNEIDTALAKVDWRMAWAADSRIASGLLNSLTLLQQRDTNLVFMTDGQEAPPVNPRYRSDFSALKGKVPGMIVGVGGLQAVPIPKFNTRGEPDGFYRADDVPQRSTFGEADLNPEKIPGYNARNAPFGDATAVGNEHLSALQESYLQDLSLATGLSYQRLTSADAWADALQSPTFAKQQRLHVDVRWQAASVALFCCLLVYVPLGKMRLKAV</sequence>
<feature type="transmembrane region" description="Helical" evidence="1">
    <location>
        <begin position="308"/>
        <end position="327"/>
    </location>
</feature>
<keyword evidence="1" id="KW-0812">Transmembrane</keyword>
<reference evidence="3 4" key="1">
    <citation type="submission" date="2017-11" db="EMBL/GenBank/DDBJ databases">
        <title>Draft Genome Sequence of Methylobacter psychrotolerans Sph1T, an Obligate Methanotroph from Low-Temperature Environments.</title>
        <authorList>
            <person name="Oshkin I.Y."/>
            <person name="Miroshnikov K."/>
            <person name="Belova S.E."/>
            <person name="Korzhenkov A."/>
            <person name="Toshchakov S.V."/>
            <person name="Dedysh S.N."/>
        </authorList>
    </citation>
    <scope>NUCLEOTIDE SEQUENCE [LARGE SCALE GENOMIC DNA]</scope>
    <source>
        <strain evidence="3 4">Sph1</strain>
    </source>
</reference>
<organism evidence="3 4">
    <name type="scientific">Methylovulum psychrotolerans</name>
    <dbReference type="NCBI Taxonomy" id="1704499"/>
    <lineage>
        <taxon>Bacteria</taxon>
        <taxon>Pseudomonadati</taxon>
        <taxon>Pseudomonadota</taxon>
        <taxon>Gammaproteobacteria</taxon>
        <taxon>Methylococcales</taxon>
        <taxon>Methylococcaceae</taxon>
        <taxon>Methylovulum</taxon>
    </lineage>
</organism>
<proteinExistence type="predicted"/>
<dbReference type="EMBL" id="PGFZ01000001">
    <property type="protein sequence ID" value="POZ53639.1"/>
    <property type="molecule type" value="Genomic_DNA"/>
</dbReference>
<protein>
    <submittedName>
        <fullName evidence="3">VWA domain-containing protein</fullName>
    </submittedName>
</protein>
<evidence type="ECO:0000259" key="2">
    <source>
        <dbReference type="SMART" id="SM00327"/>
    </source>
</evidence>
<evidence type="ECO:0000313" key="4">
    <source>
        <dbReference type="Proteomes" id="UP000237423"/>
    </source>
</evidence>
<keyword evidence="1" id="KW-1133">Transmembrane helix</keyword>
<dbReference type="InterPro" id="IPR036465">
    <property type="entry name" value="vWFA_dom_sf"/>
</dbReference>
<dbReference type="SMART" id="SM00327">
    <property type="entry name" value="VWA"/>
    <property type="match status" value="1"/>
</dbReference>
<comment type="caution">
    <text evidence="3">The sequence shown here is derived from an EMBL/GenBank/DDBJ whole genome shotgun (WGS) entry which is preliminary data.</text>
</comment>
<feature type="domain" description="VWFA" evidence="2">
    <location>
        <begin position="53"/>
        <end position="232"/>
    </location>
</feature>
<feature type="transmembrane region" description="Helical" evidence="1">
    <location>
        <begin position="26"/>
        <end position="43"/>
    </location>
</feature>
<gene>
    <name evidence="3" type="ORF">AADEFJLK_00674</name>
</gene>
<dbReference type="CDD" id="cd00198">
    <property type="entry name" value="vWFA"/>
    <property type="match status" value="1"/>
</dbReference>
<dbReference type="SUPFAM" id="SSF53300">
    <property type="entry name" value="vWA-like"/>
    <property type="match status" value="1"/>
</dbReference>
<dbReference type="Gene3D" id="3.40.50.410">
    <property type="entry name" value="von Willebrand factor, type A domain"/>
    <property type="match status" value="1"/>
</dbReference>
<evidence type="ECO:0000313" key="3">
    <source>
        <dbReference type="EMBL" id="POZ53639.1"/>
    </source>
</evidence>
<dbReference type="Pfam" id="PF13519">
    <property type="entry name" value="VWA_2"/>
    <property type="match status" value="1"/>
</dbReference>
<accession>A0A2S5CS36</accession>